<comment type="caution">
    <text evidence="4">The sequence shown here is derived from an EMBL/GenBank/DDBJ whole genome shotgun (WGS) entry which is preliminary data.</text>
</comment>
<dbReference type="PANTHER" id="PTHR43818">
    <property type="entry name" value="BCDNA.GH03377"/>
    <property type="match status" value="1"/>
</dbReference>
<dbReference type="RefSeq" id="WP_139602303.1">
    <property type="nucleotide sequence ID" value="NZ_VDCQ01000012.1"/>
</dbReference>
<keyword evidence="5" id="KW-1185">Reference proteome</keyword>
<dbReference type="SUPFAM" id="SSF55347">
    <property type="entry name" value="Glyceraldehyde-3-phosphate dehydrogenase-like, C-terminal domain"/>
    <property type="match status" value="1"/>
</dbReference>
<dbReference type="InterPro" id="IPR036291">
    <property type="entry name" value="NAD(P)-bd_dom_sf"/>
</dbReference>
<keyword evidence="1" id="KW-0560">Oxidoreductase</keyword>
<evidence type="ECO:0000259" key="2">
    <source>
        <dbReference type="Pfam" id="PF01408"/>
    </source>
</evidence>
<dbReference type="Gene3D" id="3.40.50.720">
    <property type="entry name" value="NAD(P)-binding Rossmann-like Domain"/>
    <property type="match status" value="1"/>
</dbReference>
<dbReference type="GO" id="GO:0016491">
    <property type="term" value="F:oxidoreductase activity"/>
    <property type="evidence" value="ECO:0007669"/>
    <property type="project" value="UniProtKB-KW"/>
</dbReference>
<sequence>MQRIRIGIIGAGIIGKTHMEQYSAIPGADMVAVCDINESAARQAAERYGIPHAITDIRDMLQRDDIDAVDICLHNNFHAPVAIEAMRSGLHVYCEKPIAGSYADGKAMCEASEETGKHLHIQLNTLYKKETKAAKSLIDAGYLGKLYHARSNGFRRRGRPFVDGFGAAPFTRKETAGGGALLDMGVYHIAQLLYLLGGPEVSRVTGRLYQEMDMDADRKRTSGFDVEELALGFVSFANGLTMDINEAWSIHLGGYEGSSIVGSKGGIRLPAYDSAKPTAPFSFHSTVADLDLDSTLDLERMDMRRHRMNPYEDAYDSSQQHWIAALQGRVELLPTARIALDTMLISEGVYMADARGGEVSAEEIRTLSGSAAAAFG</sequence>
<feature type="domain" description="GFO/IDH/MocA-like oxidoreductase" evidence="3">
    <location>
        <begin position="132"/>
        <end position="268"/>
    </location>
</feature>
<dbReference type="Pfam" id="PF01408">
    <property type="entry name" value="GFO_IDH_MocA"/>
    <property type="match status" value="1"/>
</dbReference>
<proteinExistence type="predicted"/>
<dbReference type="InterPro" id="IPR050463">
    <property type="entry name" value="Gfo/Idh/MocA_oxidrdct_glycsds"/>
</dbReference>
<gene>
    <name evidence="4" type="ORF">FE784_11290</name>
</gene>
<dbReference type="OrthoDB" id="9815825at2"/>
<dbReference type="Proteomes" id="UP000307943">
    <property type="component" value="Unassembled WGS sequence"/>
</dbReference>
<dbReference type="Pfam" id="PF22725">
    <property type="entry name" value="GFO_IDH_MocA_C3"/>
    <property type="match status" value="1"/>
</dbReference>
<dbReference type="AlphaFoldDB" id="A0A5C4TBH1"/>
<name>A0A5C4TBH1_9BACL</name>
<dbReference type="InterPro" id="IPR055170">
    <property type="entry name" value="GFO_IDH_MocA-like_dom"/>
</dbReference>
<organism evidence="4 5">
    <name type="scientific">Paenibacillus hemerocallicola</name>
    <dbReference type="NCBI Taxonomy" id="1172614"/>
    <lineage>
        <taxon>Bacteria</taxon>
        <taxon>Bacillati</taxon>
        <taxon>Bacillota</taxon>
        <taxon>Bacilli</taxon>
        <taxon>Bacillales</taxon>
        <taxon>Paenibacillaceae</taxon>
        <taxon>Paenibacillus</taxon>
    </lineage>
</organism>
<dbReference type="GO" id="GO:0000166">
    <property type="term" value="F:nucleotide binding"/>
    <property type="evidence" value="ECO:0007669"/>
    <property type="project" value="InterPro"/>
</dbReference>
<dbReference type="PANTHER" id="PTHR43818:SF11">
    <property type="entry name" value="BCDNA.GH03377"/>
    <property type="match status" value="1"/>
</dbReference>
<feature type="domain" description="Gfo/Idh/MocA-like oxidoreductase N-terminal" evidence="2">
    <location>
        <begin position="4"/>
        <end position="121"/>
    </location>
</feature>
<dbReference type="EMBL" id="VDCQ01000012">
    <property type="protein sequence ID" value="TNJ66251.1"/>
    <property type="molecule type" value="Genomic_DNA"/>
</dbReference>
<dbReference type="Gene3D" id="3.30.360.10">
    <property type="entry name" value="Dihydrodipicolinate Reductase, domain 2"/>
    <property type="match status" value="1"/>
</dbReference>
<accession>A0A5C4TBH1</accession>
<evidence type="ECO:0000313" key="5">
    <source>
        <dbReference type="Proteomes" id="UP000307943"/>
    </source>
</evidence>
<evidence type="ECO:0000313" key="4">
    <source>
        <dbReference type="EMBL" id="TNJ66251.1"/>
    </source>
</evidence>
<dbReference type="InterPro" id="IPR000683">
    <property type="entry name" value="Gfo/Idh/MocA-like_OxRdtase_N"/>
</dbReference>
<evidence type="ECO:0000256" key="1">
    <source>
        <dbReference type="ARBA" id="ARBA00023002"/>
    </source>
</evidence>
<evidence type="ECO:0000259" key="3">
    <source>
        <dbReference type="Pfam" id="PF22725"/>
    </source>
</evidence>
<protein>
    <submittedName>
        <fullName evidence="4">Gfo/Idh/MocA family oxidoreductase</fullName>
    </submittedName>
</protein>
<dbReference type="SUPFAM" id="SSF51735">
    <property type="entry name" value="NAD(P)-binding Rossmann-fold domains"/>
    <property type="match status" value="1"/>
</dbReference>
<reference evidence="4 5" key="1">
    <citation type="submission" date="2019-05" db="EMBL/GenBank/DDBJ databases">
        <title>We sequenced the genome of Paenibacillus hemerocallicola KCTC 33185 for further insight into its adaptation and study the phylogeny of Paenibacillus.</title>
        <authorList>
            <person name="Narsing Rao M.P."/>
        </authorList>
    </citation>
    <scope>NUCLEOTIDE SEQUENCE [LARGE SCALE GENOMIC DNA]</scope>
    <source>
        <strain evidence="4 5">KCTC 33185</strain>
    </source>
</reference>